<reference evidence="1" key="1">
    <citation type="journal article" date="2023" name="Insect Mol. Biol.">
        <title>Genome sequencing provides insights into the evolution of gene families encoding plant cell wall-degrading enzymes in longhorned beetles.</title>
        <authorList>
            <person name="Shin N.R."/>
            <person name="Okamura Y."/>
            <person name="Kirsch R."/>
            <person name="Pauchet Y."/>
        </authorList>
    </citation>
    <scope>NUCLEOTIDE SEQUENCE</scope>
    <source>
        <strain evidence="1">AMC_N1</strain>
    </source>
</reference>
<protein>
    <submittedName>
        <fullName evidence="1">Uncharacterized protein</fullName>
    </submittedName>
</protein>
<organism evidence="1 2">
    <name type="scientific">Aromia moschata</name>
    <dbReference type="NCBI Taxonomy" id="1265417"/>
    <lineage>
        <taxon>Eukaryota</taxon>
        <taxon>Metazoa</taxon>
        <taxon>Ecdysozoa</taxon>
        <taxon>Arthropoda</taxon>
        <taxon>Hexapoda</taxon>
        <taxon>Insecta</taxon>
        <taxon>Pterygota</taxon>
        <taxon>Neoptera</taxon>
        <taxon>Endopterygota</taxon>
        <taxon>Coleoptera</taxon>
        <taxon>Polyphaga</taxon>
        <taxon>Cucujiformia</taxon>
        <taxon>Chrysomeloidea</taxon>
        <taxon>Cerambycidae</taxon>
        <taxon>Cerambycinae</taxon>
        <taxon>Callichromatini</taxon>
        <taxon>Aromia</taxon>
    </lineage>
</organism>
<dbReference type="Proteomes" id="UP001162162">
    <property type="component" value="Unassembled WGS sequence"/>
</dbReference>
<evidence type="ECO:0000313" key="1">
    <source>
        <dbReference type="EMBL" id="KAJ8940680.1"/>
    </source>
</evidence>
<dbReference type="AlphaFoldDB" id="A0AAV8XQ58"/>
<evidence type="ECO:0000313" key="2">
    <source>
        <dbReference type="Proteomes" id="UP001162162"/>
    </source>
</evidence>
<gene>
    <name evidence="1" type="ORF">NQ318_017730</name>
</gene>
<comment type="caution">
    <text evidence="1">The sequence shown here is derived from an EMBL/GenBank/DDBJ whole genome shotgun (WGS) entry which is preliminary data.</text>
</comment>
<sequence length="68" mass="7762">MKAKNIATVVKEKIVHHRLTEAKSNIIGKCFSIVLKDSWDAETAGFTIKKEPVEDENEATKKEKCQRF</sequence>
<keyword evidence="2" id="KW-1185">Reference proteome</keyword>
<dbReference type="EMBL" id="JAPWTK010000416">
    <property type="protein sequence ID" value="KAJ8940680.1"/>
    <property type="molecule type" value="Genomic_DNA"/>
</dbReference>
<proteinExistence type="predicted"/>
<accession>A0AAV8XQ58</accession>
<name>A0AAV8XQ58_9CUCU</name>